<keyword evidence="2" id="KW-1185">Reference proteome</keyword>
<dbReference type="AlphaFoldDB" id="A0A3P6U3H9"/>
<dbReference type="Proteomes" id="UP000277928">
    <property type="component" value="Unassembled WGS sequence"/>
</dbReference>
<gene>
    <name evidence="1" type="ORF">NLS_LOCUS9136</name>
</gene>
<reference evidence="1 2" key="1">
    <citation type="submission" date="2018-08" db="EMBL/GenBank/DDBJ databases">
        <authorList>
            <person name="Laetsch R D."/>
            <person name="Stevens L."/>
            <person name="Kumar S."/>
            <person name="Blaxter L. M."/>
        </authorList>
    </citation>
    <scope>NUCLEOTIDE SEQUENCE [LARGE SCALE GENOMIC DNA]</scope>
</reference>
<accession>A0A3P6U3H9</accession>
<evidence type="ECO:0000313" key="2">
    <source>
        <dbReference type="Proteomes" id="UP000277928"/>
    </source>
</evidence>
<evidence type="ECO:0000313" key="1">
    <source>
        <dbReference type="EMBL" id="VDK89443.1"/>
    </source>
</evidence>
<organism evidence="1 2">
    <name type="scientific">Litomosoides sigmodontis</name>
    <name type="common">Filarial nematode worm</name>
    <dbReference type="NCBI Taxonomy" id="42156"/>
    <lineage>
        <taxon>Eukaryota</taxon>
        <taxon>Metazoa</taxon>
        <taxon>Ecdysozoa</taxon>
        <taxon>Nematoda</taxon>
        <taxon>Chromadorea</taxon>
        <taxon>Rhabditida</taxon>
        <taxon>Spirurina</taxon>
        <taxon>Spiruromorpha</taxon>
        <taxon>Filarioidea</taxon>
        <taxon>Onchocercidae</taxon>
        <taxon>Litomosoides</taxon>
    </lineage>
</organism>
<proteinExistence type="predicted"/>
<protein>
    <submittedName>
        <fullName evidence="1">Uncharacterized protein</fullName>
    </submittedName>
</protein>
<dbReference type="EMBL" id="UYRX01001384">
    <property type="protein sequence ID" value="VDK89443.1"/>
    <property type="molecule type" value="Genomic_DNA"/>
</dbReference>
<sequence>MRRLAIVAIAVLLRQHNKAYTLALSFVMFPERTAAAGEQAVAKGMESGGCLFIAKNKREELHMGVAVQFCCPIFSPPEVLLSDEGYFPSQNIPIPLSIEARRKEAFRARTPSPTLFYTY</sequence>
<name>A0A3P6U3H9_LITSI</name>